<evidence type="ECO:0000313" key="1">
    <source>
        <dbReference type="EMBL" id="GAV00081.1"/>
    </source>
</evidence>
<dbReference type="Proteomes" id="UP000186922">
    <property type="component" value="Unassembled WGS sequence"/>
</dbReference>
<accession>A0A1D1VGN3</accession>
<name>A0A1D1VGN3_RAMVA</name>
<reference evidence="1 2" key="1">
    <citation type="journal article" date="2016" name="Nat. Commun.">
        <title>Extremotolerant tardigrade genome and improved radiotolerance of human cultured cells by tardigrade-unique protein.</title>
        <authorList>
            <person name="Hashimoto T."/>
            <person name="Horikawa D.D."/>
            <person name="Saito Y."/>
            <person name="Kuwahara H."/>
            <person name="Kozuka-Hata H."/>
            <person name="Shin-I T."/>
            <person name="Minakuchi Y."/>
            <person name="Ohishi K."/>
            <person name="Motoyama A."/>
            <person name="Aizu T."/>
            <person name="Enomoto A."/>
            <person name="Kondo K."/>
            <person name="Tanaka S."/>
            <person name="Hara Y."/>
            <person name="Koshikawa S."/>
            <person name="Sagara H."/>
            <person name="Miura T."/>
            <person name="Yokobori S."/>
            <person name="Miyagawa K."/>
            <person name="Suzuki Y."/>
            <person name="Kubo T."/>
            <person name="Oyama M."/>
            <person name="Kohara Y."/>
            <person name="Fujiyama A."/>
            <person name="Arakawa K."/>
            <person name="Katayama T."/>
            <person name="Toyoda A."/>
            <person name="Kunieda T."/>
        </authorList>
    </citation>
    <scope>NUCLEOTIDE SEQUENCE [LARGE SCALE GENOMIC DNA]</scope>
    <source>
        <strain evidence="1 2">YOKOZUNA-1</strain>
    </source>
</reference>
<dbReference type="AlphaFoldDB" id="A0A1D1VGN3"/>
<protein>
    <submittedName>
        <fullName evidence="1">Uncharacterized protein</fullName>
    </submittedName>
</protein>
<evidence type="ECO:0000313" key="2">
    <source>
        <dbReference type="Proteomes" id="UP000186922"/>
    </source>
</evidence>
<feature type="non-terminal residue" evidence="1">
    <location>
        <position position="85"/>
    </location>
</feature>
<proteinExistence type="predicted"/>
<keyword evidence="2" id="KW-1185">Reference proteome</keyword>
<sequence>MTWQVSPVSRMHSVCLCCLKVINETVDSTNYTSSLLALRNGVGIVEKFLSRTFTLPTGSIYVSPGGQRHVDMLVQQVNWQTGDLE</sequence>
<dbReference type="EMBL" id="BDGG01000005">
    <property type="protein sequence ID" value="GAV00081.1"/>
    <property type="molecule type" value="Genomic_DNA"/>
</dbReference>
<organism evidence="1 2">
    <name type="scientific">Ramazzottius varieornatus</name>
    <name type="common">Water bear</name>
    <name type="synonym">Tardigrade</name>
    <dbReference type="NCBI Taxonomy" id="947166"/>
    <lineage>
        <taxon>Eukaryota</taxon>
        <taxon>Metazoa</taxon>
        <taxon>Ecdysozoa</taxon>
        <taxon>Tardigrada</taxon>
        <taxon>Eutardigrada</taxon>
        <taxon>Parachela</taxon>
        <taxon>Hypsibioidea</taxon>
        <taxon>Ramazzottiidae</taxon>
        <taxon>Ramazzottius</taxon>
    </lineage>
</organism>
<gene>
    <name evidence="1" type="primary">RvY_10981-1</name>
    <name evidence="1" type="synonym">RvY_10981.1</name>
    <name evidence="1" type="ORF">RvY_10981</name>
</gene>
<comment type="caution">
    <text evidence="1">The sequence shown here is derived from an EMBL/GenBank/DDBJ whole genome shotgun (WGS) entry which is preliminary data.</text>
</comment>